<name>A0ABP9EXJ6_9FLAO</name>
<reference evidence="2" key="1">
    <citation type="journal article" date="2019" name="Int. J. Syst. Evol. Microbiol.">
        <title>The Global Catalogue of Microorganisms (GCM) 10K type strain sequencing project: providing services to taxonomists for standard genome sequencing and annotation.</title>
        <authorList>
            <consortium name="The Broad Institute Genomics Platform"/>
            <consortium name="The Broad Institute Genome Sequencing Center for Infectious Disease"/>
            <person name="Wu L."/>
            <person name="Ma J."/>
        </authorList>
    </citation>
    <scope>NUCLEOTIDE SEQUENCE [LARGE SCALE GENOMIC DNA]</scope>
    <source>
        <strain evidence="2">JCM 18274</strain>
    </source>
</reference>
<keyword evidence="2" id="KW-1185">Reference proteome</keyword>
<comment type="caution">
    <text evidence="1">The sequence shown here is derived from an EMBL/GenBank/DDBJ whole genome shotgun (WGS) entry which is preliminary data.</text>
</comment>
<dbReference type="Proteomes" id="UP001500433">
    <property type="component" value="Unassembled WGS sequence"/>
</dbReference>
<protein>
    <submittedName>
        <fullName evidence="1">Uncharacterized protein</fullName>
    </submittedName>
</protein>
<gene>
    <name evidence="1" type="ORF">GCM10023311_09970</name>
</gene>
<evidence type="ECO:0000313" key="2">
    <source>
        <dbReference type="Proteomes" id="UP001500433"/>
    </source>
</evidence>
<evidence type="ECO:0000313" key="1">
    <source>
        <dbReference type="EMBL" id="GAA4888104.1"/>
    </source>
</evidence>
<proteinExistence type="predicted"/>
<dbReference type="EMBL" id="BAABJH010000001">
    <property type="protein sequence ID" value="GAA4888104.1"/>
    <property type="molecule type" value="Genomic_DNA"/>
</dbReference>
<sequence>MRKIKQLWFVALIGLVLMAAITKETAPTTYLGVIMDDFISQLLEIQEAPFILDTLKENLQGKEAVYNTKRDVLIFKQQLFTNLAHKANLNDIRYTGIFIHKFEILLKNLVEKNSLNPYECHLTKRLEKWRFSSGVI</sequence>
<accession>A0ABP9EXJ6</accession>
<organism evidence="1 2">
    <name type="scientific">Flaviramulus aquimarinus</name>
    <dbReference type="NCBI Taxonomy" id="1170456"/>
    <lineage>
        <taxon>Bacteria</taxon>
        <taxon>Pseudomonadati</taxon>
        <taxon>Bacteroidota</taxon>
        <taxon>Flavobacteriia</taxon>
        <taxon>Flavobacteriales</taxon>
        <taxon>Flavobacteriaceae</taxon>
        <taxon>Flaviramulus</taxon>
    </lineage>
</organism>